<evidence type="ECO:0000313" key="3">
    <source>
        <dbReference type="EMBL" id="KAJ3709079.1"/>
    </source>
</evidence>
<accession>A0AAD6A3S2</accession>
<dbReference type="CDD" id="cd22160">
    <property type="entry name" value="F-box_AtFBL13-like"/>
    <property type="match status" value="1"/>
</dbReference>
<dbReference type="SUPFAM" id="SSF52047">
    <property type="entry name" value="RNI-like"/>
    <property type="match status" value="1"/>
</dbReference>
<keyword evidence="4" id="KW-1185">Reference proteome</keyword>
<feature type="domain" description="F-box" evidence="1">
    <location>
        <begin position="8"/>
        <end position="43"/>
    </location>
</feature>
<name>A0AAD6A3S2_9POAL</name>
<comment type="caution">
    <text evidence="3">The sequence shown here is derived from an EMBL/GenBank/DDBJ whole genome shotgun (WGS) entry which is preliminary data.</text>
</comment>
<protein>
    <recommendedName>
        <fullName evidence="5">F-box domain-containing protein</fullName>
    </recommendedName>
</protein>
<gene>
    <name evidence="3" type="ORF">LUZ61_012784</name>
</gene>
<evidence type="ECO:0000259" key="2">
    <source>
        <dbReference type="Pfam" id="PF23622"/>
    </source>
</evidence>
<dbReference type="InterPro" id="IPR053781">
    <property type="entry name" value="F-box_AtFBL13-like"/>
</dbReference>
<dbReference type="InterPro" id="IPR053772">
    <property type="entry name" value="At1g61320/At1g61330-like"/>
</dbReference>
<dbReference type="InterPro" id="IPR032675">
    <property type="entry name" value="LRR_dom_sf"/>
</dbReference>
<evidence type="ECO:0008006" key="5">
    <source>
        <dbReference type="Google" id="ProtNLM"/>
    </source>
</evidence>
<sequence>MGKGEDRISNLPIEILHFILCLMPLKYAIRTSTLSKRWRHLWQINLISATTLQFGEDFSCNQSPKQFVTTLDRYLQLHGDRNLHKFGILFSPFDVFFPNFEKWVHTVVEKGVKELEIDLSQGILDNMDGRMSFVINNSLFNGNSLTNLILSRCNFSDPLDSANFVGLTSLSLDHVNLTDEILTNILDNCVSLEIVCLKRCYRLNMVKFVGDKLKLRKLVMVDFSVQDMEISAPHLESFVNHSSLPFGDGFYNVSNINDAYICSDGWAAGYYEPFETTLAQLSHIKVLTISSVCVATLLWEGTTSEGYPLELSNLQELQLVFDHLDDEPIFYLFTFFSVCPSPFLEKLFIKLTNNFEKDDTFLMTDEPDVVFENLSWIKITNFGGSPSELKMVKFLLKKAVMLESIFIVLIDQCDISNNSSSLKIIQGQLAVIPKASKDARIVICGPLDSDRTINPTHTTLYYQEKYRKGTTVHLNEHIFSLLDDQDFL</sequence>
<dbReference type="AlphaFoldDB" id="A0AAD6A3S2"/>
<dbReference type="EMBL" id="JAMRDG010000001">
    <property type="protein sequence ID" value="KAJ3709079.1"/>
    <property type="molecule type" value="Genomic_DNA"/>
</dbReference>
<dbReference type="Pfam" id="PF23622">
    <property type="entry name" value="LRR_At1g61320_AtMIF1"/>
    <property type="match status" value="1"/>
</dbReference>
<dbReference type="PANTHER" id="PTHR34145">
    <property type="entry name" value="OS02G0105600 PROTEIN"/>
    <property type="match status" value="1"/>
</dbReference>
<dbReference type="SUPFAM" id="SSF81383">
    <property type="entry name" value="F-box domain"/>
    <property type="match status" value="1"/>
</dbReference>
<dbReference type="Proteomes" id="UP001210211">
    <property type="component" value="Unassembled WGS sequence"/>
</dbReference>
<feature type="domain" description="At1g61320/AtMIF1 LRR" evidence="2">
    <location>
        <begin position="97"/>
        <end position="429"/>
    </location>
</feature>
<dbReference type="Gene3D" id="3.80.10.10">
    <property type="entry name" value="Ribonuclease Inhibitor"/>
    <property type="match status" value="1"/>
</dbReference>
<dbReference type="InterPro" id="IPR055357">
    <property type="entry name" value="LRR_At1g61320_AtMIF1"/>
</dbReference>
<organism evidence="3 4">
    <name type="scientific">Rhynchospora tenuis</name>
    <dbReference type="NCBI Taxonomy" id="198213"/>
    <lineage>
        <taxon>Eukaryota</taxon>
        <taxon>Viridiplantae</taxon>
        <taxon>Streptophyta</taxon>
        <taxon>Embryophyta</taxon>
        <taxon>Tracheophyta</taxon>
        <taxon>Spermatophyta</taxon>
        <taxon>Magnoliopsida</taxon>
        <taxon>Liliopsida</taxon>
        <taxon>Poales</taxon>
        <taxon>Cyperaceae</taxon>
        <taxon>Cyperoideae</taxon>
        <taxon>Rhynchosporeae</taxon>
        <taxon>Rhynchospora</taxon>
    </lineage>
</organism>
<reference evidence="3 4" key="1">
    <citation type="journal article" date="2022" name="Cell">
        <title>Repeat-based holocentromeres influence genome architecture and karyotype evolution.</title>
        <authorList>
            <person name="Hofstatter P.G."/>
            <person name="Thangavel G."/>
            <person name="Lux T."/>
            <person name="Neumann P."/>
            <person name="Vondrak T."/>
            <person name="Novak P."/>
            <person name="Zhang M."/>
            <person name="Costa L."/>
            <person name="Castellani M."/>
            <person name="Scott A."/>
            <person name="Toegelov H."/>
            <person name="Fuchs J."/>
            <person name="Mata-Sucre Y."/>
            <person name="Dias Y."/>
            <person name="Vanzela A.L.L."/>
            <person name="Huettel B."/>
            <person name="Almeida C.C.S."/>
            <person name="Simkova H."/>
            <person name="Souza G."/>
            <person name="Pedrosa-Harand A."/>
            <person name="Macas J."/>
            <person name="Mayer K.F.X."/>
            <person name="Houben A."/>
            <person name="Marques A."/>
        </authorList>
    </citation>
    <scope>NUCLEOTIDE SEQUENCE [LARGE SCALE GENOMIC DNA]</scope>
    <source>
        <strain evidence="3">RhyTen1mFocal</strain>
    </source>
</reference>
<evidence type="ECO:0000259" key="1">
    <source>
        <dbReference type="Pfam" id="PF00646"/>
    </source>
</evidence>
<dbReference type="InterPro" id="IPR036047">
    <property type="entry name" value="F-box-like_dom_sf"/>
</dbReference>
<proteinExistence type="predicted"/>
<dbReference type="InterPro" id="IPR001810">
    <property type="entry name" value="F-box_dom"/>
</dbReference>
<dbReference type="Pfam" id="PF00646">
    <property type="entry name" value="F-box"/>
    <property type="match status" value="1"/>
</dbReference>
<dbReference type="PANTHER" id="PTHR34145:SF65">
    <property type="entry name" value="FBD DOMAIN-CONTAINING PROTEIN"/>
    <property type="match status" value="1"/>
</dbReference>
<evidence type="ECO:0000313" key="4">
    <source>
        <dbReference type="Proteomes" id="UP001210211"/>
    </source>
</evidence>